<comment type="caution">
    <text evidence="2">The sequence shown here is derived from an EMBL/GenBank/DDBJ whole genome shotgun (WGS) entry which is preliminary data.</text>
</comment>
<evidence type="ECO:0008006" key="4">
    <source>
        <dbReference type="Google" id="ProtNLM"/>
    </source>
</evidence>
<gene>
    <name evidence="2" type="ORF">DFP90_101337</name>
</gene>
<name>A0A3D9HXC0_9PROT</name>
<dbReference type="EMBL" id="QRDW01000001">
    <property type="protein sequence ID" value="RED53546.1"/>
    <property type="molecule type" value="Genomic_DNA"/>
</dbReference>
<evidence type="ECO:0000313" key="2">
    <source>
        <dbReference type="EMBL" id="RED53546.1"/>
    </source>
</evidence>
<evidence type="ECO:0000256" key="1">
    <source>
        <dbReference type="SAM" id="SignalP"/>
    </source>
</evidence>
<dbReference type="PROSITE" id="PS51257">
    <property type="entry name" value="PROKAR_LIPOPROTEIN"/>
    <property type="match status" value="1"/>
</dbReference>
<dbReference type="OrthoDB" id="8441509at2"/>
<proteinExistence type="predicted"/>
<dbReference type="RefSeq" id="WP_115934676.1">
    <property type="nucleotide sequence ID" value="NZ_QRDW01000001.1"/>
</dbReference>
<sequence length="197" mass="21650">MTKQFNSPVKATGLARLGRAAILGTALASLAACNGMYGAKQPTGEGIGYHDARYQEIAAMREYRACRDEALELDAQARQTKSAAKYIASAKLIDGCEANLGPEARGVAVVERMRAYGLSIQNYLKGGEIANAQNNFERFQQEFAGKDLYYADGSSFTETMSALLSREETTSYGQFSLLNVNSDLKAEMRRVNYWQQN</sequence>
<feature type="signal peptide" evidence="1">
    <location>
        <begin position="1"/>
        <end position="31"/>
    </location>
</feature>
<protein>
    <recommendedName>
        <fullName evidence="4">Lipoprotein</fullName>
    </recommendedName>
</protein>
<reference evidence="2 3" key="1">
    <citation type="submission" date="2018-07" db="EMBL/GenBank/DDBJ databases">
        <title>Genomic Encyclopedia of Type Strains, Phase III (KMG-III): the genomes of soil and plant-associated and newly described type strains.</title>
        <authorList>
            <person name="Whitman W."/>
        </authorList>
    </citation>
    <scope>NUCLEOTIDE SEQUENCE [LARGE SCALE GENOMIC DNA]</scope>
    <source>
        <strain evidence="2 3">CECT 8488</strain>
    </source>
</reference>
<dbReference type="Proteomes" id="UP000256845">
    <property type="component" value="Unassembled WGS sequence"/>
</dbReference>
<keyword evidence="1" id="KW-0732">Signal</keyword>
<keyword evidence="3" id="KW-1185">Reference proteome</keyword>
<feature type="chain" id="PRO_5017713547" description="Lipoprotein" evidence="1">
    <location>
        <begin position="32"/>
        <end position="197"/>
    </location>
</feature>
<organism evidence="2 3">
    <name type="scientific">Aestuariispira insulae</name>
    <dbReference type="NCBI Taxonomy" id="1461337"/>
    <lineage>
        <taxon>Bacteria</taxon>
        <taxon>Pseudomonadati</taxon>
        <taxon>Pseudomonadota</taxon>
        <taxon>Alphaproteobacteria</taxon>
        <taxon>Rhodospirillales</taxon>
        <taxon>Kiloniellaceae</taxon>
        <taxon>Aestuariispira</taxon>
    </lineage>
</organism>
<dbReference type="AlphaFoldDB" id="A0A3D9HXC0"/>
<evidence type="ECO:0000313" key="3">
    <source>
        <dbReference type="Proteomes" id="UP000256845"/>
    </source>
</evidence>
<accession>A0A3D9HXC0</accession>